<sequence>MGRKRTGSGKYIYICIAFAACCLITGCALVDRLQEMRGDSRTQPTESSRVSLEKTAVSQDKARSHLARGRRLFIQGDYDGSLHEMQKALLLSIGNSPADEALFTIGLIYVHPDNPRRDSGRSIASFRRVIREYPQSSWTIQAKMWIDVIQENEKAKRACAEIVQENARLKQMIEQSKKVDIEIEEKKREKAR</sequence>
<evidence type="ECO:0000256" key="2">
    <source>
        <dbReference type="SAM" id="Phobius"/>
    </source>
</evidence>
<dbReference type="InterPro" id="IPR011990">
    <property type="entry name" value="TPR-like_helical_dom_sf"/>
</dbReference>
<keyword evidence="2" id="KW-1133">Transmembrane helix</keyword>
<evidence type="ECO:0000256" key="1">
    <source>
        <dbReference type="SAM" id="Coils"/>
    </source>
</evidence>
<dbReference type="Gene3D" id="1.25.40.10">
    <property type="entry name" value="Tetratricopeptide repeat domain"/>
    <property type="match status" value="1"/>
</dbReference>
<evidence type="ECO:0000313" key="4">
    <source>
        <dbReference type="Proteomes" id="UP000777265"/>
    </source>
</evidence>
<keyword evidence="2" id="KW-0472">Membrane</keyword>
<organism evidence="3 4">
    <name type="scientific">Syntrophorhabdus aromaticivorans</name>
    <dbReference type="NCBI Taxonomy" id="328301"/>
    <lineage>
        <taxon>Bacteria</taxon>
        <taxon>Pseudomonadati</taxon>
        <taxon>Thermodesulfobacteriota</taxon>
        <taxon>Syntrophorhabdia</taxon>
        <taxon>Syntrophorhabdales</taxon>
        <taxon>Syntrophorhabdaceae</taxon>
        <taxon>Syntrophorhabdus</taxon>
    </lineage>
</organism>
<proteinExistence type="predicted"/>
<protein>
    <recommendedName>
        <fullName evidence="5">Tetratricopeptide repeat protein</fullName>
    </recommendedName>
</protein>
<evidence type="ECO:0000313" key="3">
    <source>
        <dbReference type="EMBL" id="NLW35515.1"/>
    </source>
</evidence>
<dbReference type="Proteomes" id="UP000777265">
    <property type="component" value="Unassembled WGS sequence"/>
</dbReference>
<gene>
    <name evidence="3" type="ORF">GXY80_08565</name>
</gene>
<reference evidence="3" key="2">
    <citation type="submission" date="2020-01" db="EMBL/GenBank/DDBJ databases">
        <authorList>
            <person name="Campanaro S."/>
        </authorList>
    </citation>
    <scope>NUCLEOTIDE SEQUENCE</scope>
    <source>
        <strain evidence="3">AS06rmzACSIP_7</strain>
    </source>
</reference>
<comment type="caution">
    <text evidence="3">The sequence shown here is derived from an EMBL/GenBank/DDBJ whole genome shotgun (WGS) entry which is preliminary data.</text>
</comment>
<keyword evidence="1" id="KW-0175">Coiled coil</keyword>
<dbReference type="SUPFAM" id="SSF48452">
    <property type="entry name" value="TPR-like"/>
    <property type="match status" value="1"/>
</dbReference>
<reference evidence="3" key="1">
    <citation type="journal article" date="2020" name="Biotechnol. Biofuels">
        <title>New insights from the biogas microbiome by comprehensive genome-resolved metagenomics of nearly 1600 species originating from multiple anaerobic digesters.</title>
        <authorList>
            <person name="Campanaro S."/>
            <person name="Treu L."/>
            <person name="Rodriguez-R L.M."/>
            <person name="Kovalovszki A."/>
            <person name="Ziels R.M."/>
            <person name="Maus I."/>
            <person name="Zhu X."/>
            <person name="Kougias P.G."/>
            <person name="Basile A."/>
            <person name="Luo G."/>
            <person name="Schluter A."/>
            <person name="Konstantinidis K.T."/>
            <person name="Angelidaki I."/>
        </authorList>
    </citation>
    <scope>NUCLEOTIDE SEQUENCE</scope>
    <source>
        <strain evidence="3">AS06rmzACSIP_7</strain>
    </source>
</reference>
<dbReference type="AlphaFoldDB" id="A0A971M414"/>
<feature type="coiled-coil region" evidence="1">
    <location>
        <begin position="152"/>
        <end position="189"/>
    </location>
</feature>
<dbReference type="EMBL" id="JAAYEE010000138">
    <property type="protein sequence ID" value="NLW35515.1"/>
    <property type="molecule type" value="Genomic_DNA"/>
</dbReference>
<evidence type="ECO:0008006" key="5">
    <source>
        <dbReference type="Google" id="ProtNLM"/>
    </source>
</evidence>
<feature type="transmembrane region" description="Helical" evidence="2">
    <location>
        <begin position="12"/>
        <end position="31"/>
    </location>
</feature>
<name>A0A971M414_9BACT</name>
<dbReference type="PROSITE" id="PS51257">
    <property type="entry name" value="PROKAR_LIPOPROTEIN"/>
    <property type="match status" value="1"/>
</dbReference>
<keyword evidence="2" id="KW-0812">Transmembrane</keyword>
<accession>A0A971M414</accession>